<accession>A0AAV4BBU0</accession>
<evidence type="ECO:0000313" key="3">
    <source>
        <dbReference type="Proteomes" id="UP000735302"/>
    </source>
</evidence>
<comment type="caution">
    <text evidence="2">The sequence shown here is derived from an EMBL/GenBank/DDBJ whole genome shotgun (WGS) entry which is preliminary data.</text>
</comment>
<keyword evidence="3" id="KW-1185">Reference proteome</keyword>
<evidence type="ECO:0000259" key="1">
    <source>
        <dbReference type="Pfam" id="PF23651"/>
    </source>
</evidence>
<dbReference type="InterPro" id="IPR056184">
    <property type="entry name" value="TRAF_BTBD17"/>
</dbReference>
<sequence>MSRSEQELPLKVEVNVLIQANSKVEPGRTFIERCISRTCIFDSLYQRHNLDDIVPSERIADYLRPENNIPSLHLTPAAAFTLYIVIRPLPMTTAVT</sequence>
<dbReference type="Pfam" id="PF23651">
    <property type="entry name" value="TRAF_BTBD17"/>
    <property type="match status" value="1"/>
</dbReference>
<reference evidence="2 3" key="1">
    <citation type="journal article" date="2021" name="Elife">
        <title>Chloroplast acquisition without the gene transfer in kleptoplastic sea slugs, Plakobranchus ocellatus.</title>
        <authorList>
            <person name="Maeda T."/>
            <person name="Takahashi S."/>
            <person name="Yoshida T."/>
            <person name="Shimamura S."/>
            <person name="Takaki Y."/>
            <person name="Nagai Y."/>
            <person name="Toyoda A."/>
            <person name="Suzuki Y."/>
            <person name="Arimoto A."/>
            <person name="Ishii H."/>
            <person name="Satoh N."/>
            <person name="Nishiyama T."/>
            <person name="Hasebe M."/>
            <person name="Maruyama T."/>
            <person name="Minagawa J."/>
            <person name="Obokata J."/>
            <person name="Shigenobu S."/>
        </authorList>
    </citation>
    <scope>NUCLEOTIDE SEQUENCE [LARGE SCALE GENOMIC DNA]</scope>
</reference>
<protein>
    <recommendedName>
        <fullName evidence="1">BTBD17 TRAF domain-containing protein</fullName>
    </recommendedName>
</protein>
<dbReference type="AlphaFoldDB" id="A0AAV4BBU0"/>
<gene>
    <name evidence="2" type="ORF">PoB_004277800</name>
</gene>
<name>A0AAV4BBU0_9GAST</name>
<dbReference type="Proteomes" id="UP000735302">
    <property type="component" value="Unassembled WGS sequence"/>
</dbReference>
<evidence type="ECO:0000313" key="2">
    <source>
        <dbReference type="EMBL" id="GFO16273.1"/>
    </source>
</evidence>
<dbReference type="EMBL" id="BLXT01004656">
    <property type="protein sequence ID" value="GFO16273.1"/>
    <property type="molecule type" value="Genomic_DNA"/>
</dbReference>
<proteinExistence type="predicted"/>
<feature type="domain" description="BTBD17 TRAF" evidence="1">
    <location>
        <begin position="2"/>
        <end position="89"/>
    </location>
</feature>
<organism evidence="2 3">
    <name type="scientific">Plakobranchus ocellatus</name>
    <dbReference type="NCBI Taxonomy" id="259542"/>
    <lineage>
        <taxon>Eukaryota</taxon>
        <taxon>Metazoa</taxon>
        <taxon>Spiralia</taxon>
        <taxon>Lophotrochozoa</taxon>
        <taxon>Mollusca</taxon>
        <taxon>Gastropoda</taxon>
        <taxon>Heterobranchia</taxon>
        <taxon>Euthyneura</taxon>
        <taxon>Panpulmonata</taxon>
        <taxon>Sacoglossa</taxon>
        <taxon>Placobranchoidea</taxon>
        <taxon>Plakobranchidae</taxon>
        <taxon>Plakobranchus</taxon>
    </lineage>
</organism>